<evidence type="ECO:0000256" key="2">
    <source>
        <dbReference type="ARBA" id="ARBA00022722"/>
    </source>
</evidence>
<dbReference type="PANTHER" id="PTHR30008:SF0">
    <property type="entry name" value="EXODEOXYRIBONUCLEASE 7 LARGE SUBUNIT"/>
    <property type="match status" value="1"/>
</dbReference>
<dbReference type="GO" id="GO:0003676">
    <property type="term" value="F:nucleic acid binding"/>
    <property type="evidence" value="ECO:0007669"/>
    <property type="project" value="InterPro"/>
</dbReference>
<gene>
    <name evidence="5" type="primary">xseA</name>
    <name evidence="9" type="ORF">Metal_1551</name>
</gene>
<evidence type="ECO:0000313" key="9">
    <source>
        <dbReference type="EMBL" id="EIC29334.1"/>
    </source>
</evidence>
<organism evidence="9 10">
    <name type="scientific">Methylomicrobium album BG8</name>
    <dbReference type="NCBI Taxonomy" id="686340"/>
    <lineage>
        <taxon>Bacteria</taxon>
        <taxon>Pseudomonadati</taxon>
        <taxon>Pseudomonadota</taxon>
        <taxon>Gammaproteobacteria</taxon>
        <taxon>Methylococcales</taxon>
        <taxon>Methylococcaceae</taxon>
        <taxon>Methylomicrobium</taxon>
    </lineage>
</organism>
<dbReference type="EC" id="3.1.11.6" evidence="5"/>
<keyword evidence="3 5" id="KW-0378">Hydrolase</keyword>
<dbReference type="Proteomes" id="UP000005090">
    <property type="component" value="Chromosome"/>
</dbReference>
<evidence type="ECO:0000256" key="6">
    <source>
        <dbReference type="RuleBase" id="RU004355"/>
    </source>
</evidence>
<dbReference type="InterPro" id="IPR025824">
    <property type="entry name" value="OB-fold_nuc-bd_dom"/>
</dbReference>
<accession>H8GLG9</accession>
<proteinExistence type="inferred from homology"/>
<keyword evidence="1 5" id="KW-0963">Cytoplasm</keyword>
<dbReference type="STRING" id="686340.Metal_1551"/>
<dbReference type="GO" id="GO:0008855">
    <property type="term" value="F:exodeoxyribonuclease VII activity"/>
    <property type="evidence" value="ECO:0007669"/>
    <property type="project" value="UniProtKB-UniRule"/>
</dbReference>
<evidence type="ECO:0000313" key="10">
    <source>
        <dbReference type="Proteomes" id="UP000005090"/>
    </source>
</evidence>
<dbReference type="AlphaFoldDB" id="H8GLG9"/>
<evidence type="ECO:0000256" key="3">
    <source>
        <dbReference type="ARBA" id="ARBA00022801"/>
    </source>
</evidence>
<evidence type="ECO:0000256" key="1">
    <source>
        <dbReference type="ARBA" id="ARBA00022490"/>
    </source>
</evidence>
<dbReference type="HAMAP" id="MF_00378">
    <property type="entry name" value="Exonuc_7_L"/>
    <property type="match status" value="1"/>
</dbReference>
<comment type="catalytic activity">
    <reaction evidence="5 6">
        <text>Exonucleolytic cleavage in either 5'- to 3'- or 3'- to 5'-direction to yield nucleoside 5'-phosphates.</text>
        <dbReference type="EC" id="3.1.11.6"/>
    </reaction>
</comment>
<dbReference type="NCBIfam" id="TIGR00237">
    <property type="entry name" value="xseA"/>
    <property type="match status" value="1"/>
</dbReference>
<dbReference type="RefSeq" id="WP_005371114.1">
    <property type="nucleotide sequence ID" value="NZ_CM001475.1"/>
</dbReference>
<dbReference type="Pfam" id="PF02601">
    <property type="entry name" value="Exonuc_VII_L"/>
    <property type="match status" value="1"/>
</dbReference>
<dbReference type="eggNOG" id="COG1570">
    <property type="taxonomic scope" value="Bacteria"/>
</dbReference>
<dbReference type="PANTHER" id="PTHR30008">
    <property type="entry name" value="EXODEOXYRIBONUCLEASE 7 LARGE SUBUNIT"/>
    <property type="match status" value="1"/>
</dbReference>
<sequence length="447" mass="49590">MSAITLQPRIYTVSELNREAALALGEHFLMVWVEGEISNLSAPSSGHLYFSLKDAGAQVRCALFKNQQRGLRCKPANGMQVIVRAEVSLYEPRGDYQLIIERLEAAGDGALRRAFEALRWKLSAEGLFDPSRKKPLPSLPRAIGIVTSPTGAALRDILSVLRRRFPAIPVIVYPASVQGANAKLEVAAAIDTANRRADCEVLIVARGGGSLEDLQAFNEEIVARAIAASSIPVISGIGHETDVTIADFAADLRAATPTAAAEHATPDRQQWLNGFVQSEKRLEQLLQRKLTGAHQRLAWLDKRLKQQHPGQKLRRNAQRLDELALRLTQGMQRKQQQHLHQLAAANAKLWRFNPAARIRSQQQRQQYLVQRLQLAMQNKLEQNRLKLANTRQTLHAVSPLATLNRGYALVTEAESGSLVRSARQLAVGDRIRIRVADGQFVSEIVDR</sequence>
<dbReference type="HOGENOM" id="CLU_023625_3_1_6"/>
<evidence type="ECO:0000259" key="8">
    <source>
        <dbReference type="Pfam" id="PF13742"/>
    </source>
</evidence>
<dbReference type="InterPro" id="IPR020579">
    <property type="entry name" value="Exonuc_VII_lsu_C"/>
</dbReference>
<keyword evidence="2 5" id="KW-0540">Nuclease</keyword>
<dbReference type="Pfam" id="PF13742">
    <property type="entry name" value="tRNA_anti_2"/>
    <property type="match status" value="1"/>
</dbReference>
<comment type="similarity">
    <text evidence="5 6">Belongs to the XseA family.</text>
</comment>
<evidence type="ECO:0000256" key="5">
    <source>
        <dbReference type="HAMAP-Rule" id="MF_00378"/>
    </source>
</evidence>
<comment type="function">
    <text evidence="5">Bidirectionally degrades single-stranded DNA into large acid-insoluble oligonucleotides, which are then degraded further into small acid-soluble oligonucleotides.</text>
</comment>
<keyword evidence="10" id="KW-1185">Reference proteome</keyword>
<feature type="domain" description="OB-fold nucleic acid binding" evidence="8">
    <location>
        <begin position="11"/>
        <end position="103"/>
    </location>
</feature>
<dbReference type="EMBL" id="CM001475">
    <property type="protein sequence ID" value="EIC29334.1"/>
    <property type="molecule type" value="Genomic_DNA"/>
</dbReference>
<dbReference type="CDD" id="cd04489">
    <property type="entry name" value="ExoVII_LU_OBF"/>
    <property type="match status" value="1"/>
</dbReference>
<evidence type="ECO:0000256" key="4">
    <source>
        <dbReference type="ARBA" id="ARBA00022839"/>
    </source>
</evidence>
<comment type="subunit">
    <text evidence="5">Heterooligomer composed of large and small subunits.</text>
</comment>
<protein>
    <recommendedName>
        <fullName evidence="5">Exodeoxyribonuclease 7 large subunit</fullName>
        <ecNumber evidence="5">3.1.11.6</ecNumber>
    </recommendedName>
    <alternativeName>
        <fullName evidence="5">Exodeoxyribonuclease VII large subunit</fullName>
        <shortName evidence="5">Exonuclease VII large subunit</shortName>
    </alternativeName>
</protein>
<keyword evidence="4 5" id="KW-0269">Exonuclease</keyword>
<comment type="subcellular location">
    <subcellularLocation>
        <location evidence="5 6">Cytoplasm</location>
    </subcellularLocation>
</comment>
<feature type="domain" description="Exonuclease VII large subunit C-terminal" evidence="7">
    <location>
        <begin position="127"/>
        <end position="441"/>
    </location>
</feature>
<reference evidence="9 10" key="1">
    <citation type="journal article" date="2013" name="Genome Announc.">
        <title>Genome Sequence of the Obligate Gammaproteobacterial Methanotroph Methylomicrobium album Strain BG8.</title>
        <authorList>
            <person name="Kits K.D."/>
            <person name="Kalyuzhnaya M.G."/>
            <person name="Klotz M.G."/>
            <person name="Jetten M.S."/>
            <person name="Op den Camp H.J."/>
            <person name="Vuilleumier S."/>
            <person name="Bringel F."/>
            <person name="Dispirito A.A."/>
            <person name="Murrell J.C."/>
            <person name="Bruce D."/>
            <person name="Cheng J.F."/>
            <person name="Copeland A."/>
            <person name="Goodwin L."/>
            <person name="Hauser L."/>
            <person name="Lajus A."/>
            <person name="Land M.L."/>
            <person name="Lapidus A."/>
            <person name="Lucas S."/>
            <person name="Medigue C."/>
            <person name="Pitluck S."/>
            <person name="Woyke T."/>
            <person name="Zeytun A."/>
            <person name="Stein L.Y."/>
        </authorList>
    </citation>
    <scope>NUCLEOTIDE SEQUENCE [LARGE SCALE GENOMIC DNA]</scope>
    <source>
        <strain evidence="9 10">BG8</strain>
    </source>
</reference>
<dbReference type="InterPro" id="IPR003753">
    <property type="entry name" value="Exonuc_VII_L"/>
</dbReference>
<evidence type="ECO:0000259" key="7">
    <source>
        <dbReference type="Pfam" id="PF02601"/>
    </source>
</evidence>
<dbReference type="GO" id="GO:0009318">
    <property type="term" value="C:exodeoxyribonuclease VII complex"/>
    <property type="evidence" value="ECO:0007669"/>
    <property type="project" value="UniProtKB-UniRule"/>
</dbReference>
<dbReference type="GO" id="GO:0005737">
    <property type="term" value="C:cytoplasm"/>
    <property type="evidence" value="ECO:0007669"/>
    <property type="project" value="UniProtKB-SubCell"/>
</dbReference>
<name>H8GLG9_METAL</name>
<dbReference type="GO" id="GO:0006308">
    <property type="term" value="P:DNA catabolic process"/>
    <property type="evidence" value="ECO:0007669"/>
    <property type="project" value="UniProtKB-UniRule"/>
</dbReference>